<organism evidence="1 2">
    <name type="scientific">Quercus suber</name>
    <name type="common">Cork oak</name>
    <dbReference type="NCBI Taxonomy" id="58331"/>
    <lineage>
        <taxon>Eukaryota</taxon>
        <taxon>Viridiplantae</taxon>
        <taxon>Streptophyta</taxon>
        <taxon>Embryophyta</taxon>
        <taxon>Tracheophyta</taxon>
        <taxon>Spermatophyta</taxon>
        <taxon>Magnoliopsida</taxon>
        <taxon>eudicotyledons</taxon>
        <taxon>Gunneridae</taxon>
        <taxon>Pentapetalae</taxon>
        <taxon>rosids</taxon>
        <taxon>fabids</taxon>
        <taxon>Fagales</taxon>
        <taxon>Fagaceae</taxon>
        <taxon>Quercus</taxon>
    </lineage>
</organism>
<evidence type="ECO:0000313" key="2">
    <source>
        <dbReference type="Proteomes" id="UP000237347"/>
    </source>
</evidence>
<gene>
    <name evidence="1" type="ORF">CFP56_009104</name>
</gene>
<reference evidence="1 2" key="1">
    <citation type="journal article" date="2018" name="Sci. Data">
        <title>The draft genome sequence of cork oak.</title>
        <authorList>
            <person name="Ramos A.M."/>
            <person name="Usie A."/>
            <person name="Barbosa P."/>
            <person name="Barros P.M."/>
            <person name="Capote T."/>
            <person name="Chaves I."/>
            <person name="Simoes F."/>
            <person name="Abreu I."/>
            <person name="Carrasquinho I."/>
            <person name="Faro C."/>
            <person name="Guimaraes J.B."/>
            <person name="Mendonca D."/>
            <person name="Nobrega F."/>
            <person name="Rodrigues L."/>
            <person name="Saibo N.J.M."/>
            <person name="Varela M.C."/>
            <person name="Egas C."/>
            <person name="Matos J."/>
            <person name="Miguel C.M."/>
            <person name="Oliveira M.M."/>
            <person name="Ricardo C.P."/>
            <person name="Goncalves S."/>
        </authorList>
    </citation>
    <scope>NUCLEOTIDE SEQUENCE [LARGE SCALE GENOMIC DNA]</scope>
    <source>
        <strain evidence="2">cv. HL8</strain>
    </source>
</reference>
<accession>A0AAW0L3W2</accession>
<comment type="caution">
    <text evidence="1">The sequence shown here is derived from an EMBL/GenBank/DDBJ whole genome shotgun (WGS) entry which is preliminary data.</text>
</comment>
<keyword evidence="2" id="KW-1185">Reference proteome</keyword>
<protein>
    <submittedName>
        <fullName evidence="1">Uncharacterized protein</fullName>
    </submittedName>
</protein>
<dbReference type="AlphaFoldDB" id="A0AAW0L3W2"/>
<name>A0AAW0L3W2_QUESU</name>
<evidence type="ECO:0000313" key="1">
    <source>
        <dbReference type="EMBL" id="KAK7845663.1"/>
    </source>
</evidence>
<dbReference type="Proteomes" id="UP000237347">
    <property type="component" value="Unassembled WGS sequence"/>
</dbReference>
<dbReference type="EMBL" id="PKMF04000167">
    <property type="protein sequence ID" value="KAK7845663.1"/>
    <property type="molecule type" value="Genomic_DNA"/>
</dbReference>
<sequence length="127" mass="14296">MSKSRRIPIHYANYPYISSSPCEPSNSHSIIGFGRVVKLRNPPDESYLEWLCKSSKLVQKGAMSSLQRLVLDRCKFSIMPPDELSCLTTLRGVVVLHPSPKLAKMLQQLQMRGGCKLQVYAPLHPTN</sequence>
<proteinExistence type="predicted"/>